<dbReference type="Proteomes" id="UP001501169">
    <property type="component" value="Unassembled WGS sequence"/>
</dbReference>
<dbReference type="InterPro" id="IPR038590">
    <property type="entry name" value="YaeQ_sf"/>
</dbReference>
<dbReference type="EMBL" id="BAAAEO010000001">
    <property type="protein sequence ID" value="GAA0541963.1"/>
    <property type="molecule type" value="Genomic_DNA"/>
</dbReference>
<organism evidence="1 2">
    <name type="scientific">Rheinheimera aquimaris</name>
    <dbReference type="NCBI Taxonomy" id="412437"/>
    <lineage>
        <taxon>Bacteria</taxon>
        <taxon>Pseudomonadati</taxon>
        <taxon>Pseudomonadota</taxon>
        <taxon>Gammaproteobacteria</taxon>
        <taxon>Chromatiales</taxon>
        <taxon>Chromatiaceae</taxon>
        <taxon>Rheinheimera</taxon>
    </lineage>
</organism>
<dbReference type="InterPro" id="IPR011335">
    <property type="entry name" value="Restrct_endonuc-II-like"/>
</dbReference>
<dbReference type="Gene3D" id="3.10.640.10">
    <property type="entry name" value="Restriction endonuclease-like alpha-beta roll domain"/>
    <property type="match status" value="1"/>
</dbReference>
<dbReference type="RefSeq" id="WP_226765466.1">
    <property type="nucleotide sequence ID" value="NZ_BAAAEO010000001.1"/>
</dbReference>
<name>A0ABP3ND98_9GAMM</name>
<keyword evidence="2" id="KW-1185">Reference proteome</keyword>
<comment type="caution">
    <text evidence="1">The sequence shown here is derived from an EMBL/GenBank/DDBJ whole genome shotgun (WGS) entry which is preliminary data.</text>
</comment>
<reference evidence="2" key="1">
    <citation type="journal article" date="2019" name="Int. J. Syst. Evol. Microbiol.">
        <title>The Global Catalogue of Microorganisms (GCM) 10K type strain sequencing project: providing services to taxonomists for standard genome sequencing and annotation.</title>
        <authorList>
            <consortium name="The Broad Institute Genomics Platform"/>
            <consortium name="The Broad Institute Genome Sequencing Center for Infectious Disease"/>
            <person name="Wu L."/>
            <person name="Ma J."/>
        </authorList>
    </citation>
    <scope>NUCLEOTIDE SEQUENCE [LARGE SCALE GENOMIC DNA]</scope>
    <source>
        <strain evidence="2">JCM 14331</strain>
    </source>
</reference>
<evidence type="ECO:0000313" key="2">
    <source>
        <dbReference type="Proteomes" id="UP001501169"/>
    </source>
</evidence>
<dbReference type="InterPro" id="IPR009822">
    <property type="entry name" value="YaeQ"/>
</dbReference>
<evidence type="ECO:0000313" key="1">
    <source>
        <dbReference type="EMBL" id="GAA0541963.1"/>
    </source>
</evidence>
<dbReference type="SMART" id="SM01322">
    <property type="entry name" value="YaeQ"/>
    <property type="match status" value="1"/>
</dbReference>
<gene>
    <name evidence="1" type="ORF">GCM10009098_07050</name>
</gene>
<dbReference type="Pfam" id="PF07152">
    <property type="entry name" value="YaeQ"/>
    <property type="match status" value="1"/>
</dbReference>
<evidence type="ECO:0008006" key="3">
    <source>
        <dbReference type="Google" id="ProtNLM"/>
    </source>
</evidence>
<accession>A0ABP3ND98</accession>
<protein>
    <recommendedName>
        <fullName evidence="3">YaeQ family protein</fullName>
    </recommendedName>
</protein>
<proteinExistence type="predicted"/>
<dbReference type="SUPFAM" id="SSF52980">
    <property type="entry name" value="Restriction endonuclease-like"/>
    <property type="match status" value="1"/>
</dbReference>
<sequence length="175" mass="20085">MQMASKVVTVDLSYSCDASHMYQQQRHYISPWLGETAGHFAKRLLTYLSLYEQQPHFAKDGSGGKSPDIYIEDPQHHLQLWCQLELLPEKRLLRASHLADELLLVLDEAETDKVRHNVVANQRIFTLSAEQLAAFSLMLKSHMKLSVWREDPQLCITDGEHLVQLNLASLLEKPH</sequence>